<dbReference type="GO" id="GO:0004519">
    <property type="term" value="F:endonuclease activity"/>
    <property type="evidence" value="ECO:0007669"/>
    <property type="project" value="UniProtKB-KW"/>
</dbReference>
<dbReference type="GO" id="GO:0003964">
    <property type="term" value="F:RNA-directed DNA polymerase activity"/>
    <property type="evidence" value="ECO:0007669"/>
    <property type="project" value="UniProtKB-KW"/>
</dbReference>
<dbReference type="EMBL" id="JWZX01000435">
    <property type="protein sequence ID" value="KOO52973.1"/>
    <property type="molecule type" value="Genomic_DNA"/>
</dbReference>
<dbReference type="OrthoDB" id="410104at2759"/>
<keyword evidence="1" id="KW-0378">Hydrolase</keyword>
<dbReference type="SUPFAM" id="SSF56672">
    <property type="entry name" value="DNA/RNA polymerases"/>
    <property type="match status" value="1"/>
</dbReference>
<dbReference type="Proteomes" id="UP000037460">
    <property type="component" value="Unassembled WGS sequence"/>
</dbReference>
<keyword evidence="2" id="KW-1185">Reference proteome</keyword>
<reference evidence="2" key="1">
    <citation type="journal article" date="2015" name="PLoS Genet.">
        <title>Genome Sequence and Transcriptome Analyses of Chrysochromulina tobin: Metabolic Tools for Enhanced Algal Fitness in the Prominent Order Prymnesiales (Haptophyceae).</title>
        <authorList>
            <person name="Hovde B.T."/>
            <person name="Deodato C.R."/>
            <person name="Hunsperger H.M."/>
            <person name="Ryken S.A."/>
            <person name="Yost W."/>
            <person name="Jha R.K."/>
            <person name="Patterson J."/>
            <person name="Monnat R.J. Jr."/>
            <person name="Barlow S.B."/>
            <person name="Starkenburg S.R."/>
            <person name="Cattolico R.A."/>
        </authorList>
    </citation>
    <scope>NUCLEOTIDE SEQUENCE</scope>
    <source>
        <strain evidence="2">CCMP291</strain>
    </source>
</reference>
<keyword evidence="1" id="KW-0255">Endonuclease</keyword>
<evidence type="ECO:0000313" key="1">
    <source>
        <dbReference type="EMBL" id="KOO52973.1"/>
    </source>
</evidence>
<dbReference type="PANTHER" id="PTHR19446">
    <property type="entry name" value="REVERSE TRANSCRIPTASES"/>
    <property type="match status" value="1"/>
</dbReference>
<dbReference type="InterPro" id="IPR043502">
    <property type="entry name" value="DNA/RNA_pol_sf"/>
</dbReference>
<keyword evidence="1" id="KW-0548">Nucleotidyltransferase</keyword>
<evidence type="ECO:0000313" key="2">
    <source>
        <dbReference type="Proteomes" id="UP000037460"/>
    </source>
</evidence>
<organism evidence="1 2">
    <name type="scientific">Chrysochromulina tobinii</name>
    <dbReference type="NCBI Taxonomy" id="1460289"/>
    <lineage>
        <taxon>Eukaryota</taxon>
        <taxon>Haptista</taxon>
        <taxon>Haptophyta</taxon>
        <taxon>Prymnesiophyceae</taxon>
        <taxon>Prymnesiales</taxon>
        <taxon>Chrysochromulinaceae</taxon>
        <taxon>Chrysochromulina</taxon>
    </lineage>
</organism>
<keyword evidence="1" id="KW-0540">Nuclease</keyword>
<sequence>MRHESDEHRREVVEKYWTEAYPIIYDEDDDVCMDERVHDLLIRRLTPGRLTELSKKMKEKLATGLDEFTGMLVDKGGEQLAELFAKTLIEELKGLCFAESWITVHATLIPKPGKDRCKLSGWREIWVQSHLWKMVVGAILPELSELINKTRPWCNAGFTEHRGCPEMSLALRCRIELAMLSRKELHLYFQDYSVFFPSLSRQLVSFILHEIGVPTEAMQILREFQDTVMGSRALP</sequence>
<keyword evidence="1" id="KW-0695">RNA-directed DNA polymerase</keyword>
<dbReference type="AlphaFoldDB" id="A0A0M0LQI8"/>
<gene>
    <name evidence="1" type="ORF">Ctob_016263</name>
</gene>
<keyword evidence="1" id="KW-0808">Transferase</keyword>
<name>A0A0M0LQI8_9EUKA</name>
<proteinExistence type="predicted"/>
<comment type="caution">
    <text evidence="1">The sequence shown here is derived from an EMBL/GenBank/DDBJ whole genome shotgun (WGS) entry which is preliminary data.</text>
</comment>
<protein>
    <submittedName>
        <fullName evidence="1">Endonuclease-reverse transcriptase</fullName>
    </submittedName>
</protein>
<accession>A0A0M0LQI8</accession>